<evidence type="ECO:0000256" key="1">
    <source>
        <dbReference type="ARBA" id="ARBA00007092"/>
    </source>
</evidence>
<dbReference type="GO" id="GO:0003906">
    <property type="term" value="F:DNA-(apurinic or apyrimidinic site) endonuclease activity"/>
    <property type="evidence" value="ECO:0007669"/>
    <property type="project" value="TreeGrafter"/>
</dbReference>
<proteinExistence type="inferred from homology"/>
<feature type="binding site" evidence="6">
    <location>
        <position position="205"/>
    </location>
    <ligand>
        <name>Mg(2+)</name>
        <dbReference type="ChEBI" id="CHEBI:18420"/>
        <label>1</label>
    </ligand>
</feature>
<evidence type="ECO:0000256" key="6">
    <source>
        <dbReference type="PIRSR" id="PIRSR604808-2"/>
    </source>
</evidence>
<dbReference type="AlphaFoldDB" id="A0AA86U2L9"/>
<dbReference type="GO" id="GO:0008081">
    <property type="term" value="F:phosphoric diester hydrolase activity"/>
    <property type="evidence" value="ECO:0007669"/>
    <property type="project" value="TreeGrafter"/>
</dbReference>
<dbReference type="Pfam" id="PF03372">
    <property type="entry name" value="Exo_endo_phos"/>
    <property type="match status" value="1"/>
</dbReference>
<keyword evidence="3" id="KW-0378">Hydrolase</keyword>
<dbReference type="Gene3D" id="3.60.10.10">
    <property type="entry name" value="Endonuclease/exonuclease/phosphatase"/>
    <property type="match status" value="1"/>
</dbReference>
<keyword evidence="11" id="KW-1185">Reference proteome</keyword>
<dbReference type="GO" id="GO:0003677">
    <property type="term" value="F:DNA binding"/>
    <property type="evidence" value="ECO:0007669"/>
    <property type="project" value="InterPro"/>
</dbReference>
<keyword evidence="2 6" id="KW-0479">Metal-binding</keyword>
<feature type="binding site" evidence="6">
    <location>
        <position position="236"/>
    </location>
    <ligand>
        <name>Mg(2+)</name>
        <dbReference type="ChEBI" id="CHEBI:18420"/>
        <label>1</label>
    </ligand>
</feature>
<evidence type="ECO:0000256" key="5">
    <source>
        <dbReference type="PIRSR" id="PIRSR604808-1"/>
    </source>
</evidence>
<evidence type="ECO:0000313" key="10">
    <source>
        <dbReference type="EMBL" id="CAL6053647.1"/>
    </source>
</evidence>
<comment type="cofactor">
    <cofactor evidence="6">
        <name>Mg(2+)</name>
        <dbReference type="ChEBI" id="CHEBI:18420"/>
    </cofactor>
    <cofactor evidence="6">
        <name>Mn(2+)</name>
        <dbReference type="ChEBI" id="CHEBI:29035"/>
    </cofactor>
    <text evidence="6">Probably binds two magnesium or manganese ions per subunit.</text>
</comment>
<dbReference type="InterPro" id="IPR004808">
    <property type="entry name" value="AP_endonuc_1"/>
</dbReference>
<comment type="similarity">
    <text evidence="1">Belongs to the DNA repair enzymes AP/ExoA family.</text>
</comment>
<name>A0AA86U2L9_9EUKA</name>
<dbReference type="InterPro" id="IPR005135">
    <property type="entry name" value="Endo/exonuclease/phosphatase"/>
</dbReference>
<evidence type="ECO:0000256" key="7">
    <source>
        <dbReference type="PIRSR" id="PIRSR604808-3"/>
    </source>
</evidence>
<keyword evidence="9" id="KW-0540">Nuclease</keyword>
<dbReference type="InterPro" id="IPR020847">
    <property type="entry name" value="AP_endonuclease_F1_BS"/>
</dbReference>
<evidence type="ECO:0000259" key="8">
    <source>
        <dbReference type="Pfam" id="PF03372"/>
    </source>
</evidence>
<dbReference type="PANTHER" id="PTHR22748:SF6">
    <property type="entry name" value="DNA-(APURINIC OR APYRIMIDINIC SITE) ENDONUCLEASE"/>
    <property type="match status" value="1"/>
</dbReference>
<evidence type="ECO:0000256" key="2">
    <source>
        <dbReference type="ARBA" id="ARBA00022723"/>
    </source>
</evidence>
<evidence type="ECO:0000256" key="3">
    <source>
        <dbReference type="ARBA" id="ARBA00022801"/>
    </source>
</evidence>
<dbReference type="GO" id="GO:0008311">
    <property type="term" value="F:double-stranded DNA 3'-5' DNA exonuclease activity"/>
    <property type="evidence" value="ECO:0007669"/>
    <property type="project" value="TreeGrafter"/>
</dbReference>
<reference evidence="9" key="1">
    <citation type="submission" date="2023-06" db="EMBL/GenBank/DDBJ databases">
        <authorList>
            <person name="Kurt Z."/>
        </authorList>
    </citation>
    <scope>NUCLEOTIDE SEQUENCE</scope>
</reference>
<feature type="binding site" evidence="6">
    <location>
        <position position="440"/>
    </location>
    <ligand>
        <name>Mg(2+)</name>
        <dbReference type="ChEBI" id="CHEBI:18420"/>
        <label>1</label>
    </ligand>
</feature>
<evidence type="ECO:0000256" key="4">
    <source>
        <dbReference type="ARBA" id="ARBA00022842"/>
    </source>
</evidence>
<organism evidence="9">
    <name type="scientific">Hexamita inflata</name>
    <dbReference type="NCBI Taxonomy" id="28002"/>
    <lineage>
        <taxon>Eukaryota</taxon>
        <taxon>Metamonada</taxon>
        <taxon>Diplomonadida</taxon>
        <taxon>Hexamitidae</taxon>
        <taxon>Hexamitinae</taxon>
        <taxon>Hexamita</taxon>
    </lineage>
</organism>
<comment type="caution">
    <text evidence="9">The sequence shown here is derived from an EMBL/GenBank/DDBJ whole genome shotgun (WGS) entry which is preliminary data.</text>
</comment>
<feature type="domain" description="Endonuclease/exonuclease/phosphatase" evidence="8">
    <location>
        <begin position="203"/>
        <end position="440"/>
    </location>
</feature>
<feature type="active site" evidence="5">
    <location>
        <position position="329"/>
    </location>
</feature>
<feature type="active site" description="Proton donor/acceptor" evidence="5">
    <location>
        <position position="365"/>
    </location>
</feature>
<accession>A0AA86U2L9</accession>
<dbReference type="PROSITE" id="PS00726">
    <property type="entry name" value="AP_NUCLEASE_F1_1"/>
    <property type="match status" value="1"/>
</dbReference>
<dbReference type="EMBL" id="CAXDID020000197">
    <property type="protein sequence ID" value="CAL6053647.1"/>
    <property type="molecule type" value="Genomic_DNA"/>
</dbReference>
<feature type="site" description="Important for catalytic activity" evidence="7">
    <location>
        <position position="417"/>
    </location>
</feature>
<feature type="site" description="Interaction with DNA substrate" evidence="7">
    <location>
        <position position="440"/>
    </location>
</feature>
<feature type="binding site" evidence="6">
    <location>
        <position position="367"/>
    </location>
    <ligand>
        <name>Mg(2+)</name>
        <dbReference type="ChEBI" id="CHEBI:18420"/>
        <label>1</label>
    </ligand>
</feature>
<dbReference type="EMBL" id="CATOUU010000667">
    <property type="protein sequence ID" value="CAI9939775.1"/>
    <property type="molecule type" value="Genomic_DNA"/>
</dbReference>
<keyword evidence="9" id="KW-0255">Endonuclease</keyword>
<reference evidence="10 11" key="2">
    <citation type="submission" date="2024-07" db="EMBL/GenBank/DDBJ databases">
        <authorList>
            <person name="Akdeniz Z."/>
        </authorList>
    </citation>
    <scope>NUCLEOTIDE SEQUENCE [LARGE SCALE GENOMIC DNA]</scope>
</reference>
<gene>
    <name evidence="9" type="ORF">HINF_LOCUS27420</name>
    <name evidence="10" type="ORF">HINF_LOCUS45503</name>
</gene>
<feature type="active site" description="Proton acceptor" evidence="5">
    <location>
        <position position="440"/>
    </location>
</feature>
<dbReference type="GO" id="GO:0046872">
    <property type="term" value="F:metal ion binding"/>
    <property type="evidence" value="ECO:0007669"/>
    <property type="project" value="UniProtKB-KW"/>
</dbReference>
<evidence type="ECO:0000313" key="9">
    <source>
        <dbReference type="EMBL" id="CAI9939775.1"/>
    </source>
</evidence>
<feature type="binding site" evidence="6">
    <location>
        <position position="439"/>
    </location>
    <ligand>
        <name>Mg(2+)</name>
        <dbReference type="ChEBI" id="CHEBI:18420"/>
        <label>1</label>
    </ligand>
</feature>
<dbReference type="GO" id="GO:0006284">
    <property type="term" value="P:base-excision repair"/>
    <property type="evidence" value="ECO:0007669"/>
    <property type="project" value="TreeGrafter"/>
</dbReference>
<evidence type="ECO:0000313" key="11">
    <source>
        <dbReference type="Proteomes" id="UP001642409"/>
    </source>
</evidence>
<sequence>MSYHQQIQLNQQNCGRNYNIMGKIVYINKYEGIIVVQDENQNRINCIVTDQVLNFINNKVQVLMYMCANNCVCIYDTQTKKYYLEINFLEILSLYEYKQLQLQQQSNKTSFQVNQNTNYINLTQTLIDQKMKQQLLSTSVRRQPQQQSDVFSFNTLSFRPNKQFNVVKQTQIVQKSLDKTDDIILDMQEWVVQKTSPGLRIVSFNIDGLTINYDQKVKMFYYLLKNEDPDIICLQETKCSSSELSEVVKEVFEGYKLYYSSAKYYPQDQMSGYQFGTAILIKNHINANYIDFQRYIPIQNQFSSISQQIKEEGRITMTQIGPVILINVYVPFSRTRSEFRKQFDDFFRNYIKQIQQQQSLIIMGDFNSTNIVYKEQVPGCSEFEVQNFHKLINECKLTEVKIDGLTVFGSQHASQIDHILIRNIKFDNERVLTNYYGSDHAPIVVDVRK</sequence>
<feature type="site" description="Transition state stabilizer" evidence="7">
    <location>
        <position position="367"/>
    </location>
</feature>
<dbReference type="PANTHER" id="PTHR22748">
    <property type="entry name" value="AP ENDONUCLEASE"/>
    <property type="match status" value="1"/>
</dbReference>
<dbReference type="GO" id="GO:0005634">
    <property type="term" value="C:nucleus"/>
    <property type="evidence" value="ECO:0007669"/>
    <property type="project" value="TreeGrafter"/>
</dbReference>
<keyword evidence="4 6" id="KW-0460">Magnesium</keyword>
<dbReference type="Proteomes" id="UP001642409">
    <property type="component" value="Unassembled WGS sequence"/>
</dbReference>
<feature type="binding site" evidence="6">
    <location>
        <position position="365"/>
    </location>
    <ligand>
        <name>Mg(2+)</name>
        <dbReference type="ChEBI" id="CHEBI:18420"/>
        <label>1</label>
    </ligand>
</feature>
<protein>
    <submittedName>
        <fullName evidence="9">Endonuclease/Exonuclease/phosphatase family protein</fullName>
    </submittedName>
    <submittedName>
        <fullName evidence="10">Endonuclease/Exonuclease/phosphatase_family protein</fullName>
    </submittedName>
</protein>
<dbReference type="SUPFAM" id="SSF56219">
    <property type="entry name" value="DNase I-like"/>
    <property type="match status" value="1"/>
</dbReference>
<keyword evidence="6" id="KW-0464">Manganese</keyword>
<dbReference type="InterPro" id="IPR036691">
    <property type="entry name" value="Endo/exonu/phosph_ase_sf"/>
</dbReference>